<evidence type="ECO:0000313" key="3">
    <source>
        <dbReference type="Proteomes" id="UP000712600"/>
    </source>
</evidence>
<gene>
    <name evidence="2" type="ORF">F2Q69_00024833</name>
</gene>
<dbReference type="EMBL" id="QGKX02001290">
    <property type="protein sequence ID" value="KAF3536567.1"/>
    <property type="molecule type" value="Genomic_DNA"/>
</dbReference>
<evidence type="ECO:0000313" key="2">
    <source>
        <dbReference type="EMBL" id="KAF3536567.1"/>
    </source>
</evidence>
<proteinExistence type="predicted"/>
<feature type="region of interest" description="Disordered" evidence="1">
    <location>
        <begin position="36"/>
        <end position="67"/>
    </location>
</feature>
<dbReference type="AlphaFoldDB" id="A0A8S9Q2Y1"/>
<accession>A0A8S9Q2Y1</accession>
<evidence type="ECO:0000256" key="1">
    <source>
        <dbReference type="SAM" id="MobiDB-lite"/>
    </source>
</evidence>
<organism evidence="2 3">
    <name type="scientific">Brassica cretica</name>
    <name type="common">Mustard</name>
    <dbReference type="NCBI Taxonomy" id="69181"/>
    <lineage>
        <taxon>Eukaryota</taxon>
        <taxon>Viridiplantae</taxon>
        <taxon>Streptophyta</taxon>
        <taxon>Embryophyta</taxon>
        <taxon>Tracheophyta</taxon>
        <taxon>Spermatophyta</taxon>
        <taxon>Magnoliopsida</taxon>
        <taxon>eudicotyledons</taxon>
        <taxon>Gunneridae</taxon>
        <taxon>Pentapetalae</taxon>
        <taxon>rosids</taxon>
        <taxon>malvids</taxon>
        <taxon>Brassicales</taxon>
        <taxon>Brassicaceae</taxon>
        <taxon>Brassiceae</taxon>
        <taxon>Brassica</taxon>
    </lineage>
</organism>
<name>A0A8S9Q2Y1_BRACR</name>
<protein>
    <submittedName>
        <fullName evidence="2">Uncharacterized protein</fullName>
    </submittedName>
</protein>
<dbReference type="Proteomes" id="UP000712600">
    <property type="component" value="Unassembled WGS sequence"/>
</dbReference>
<reference evidence="2" key="1">
    <citation type="submission" date="2019-12" db="EMBL/GenBank/DDBJ databases">
        <title>Genome sequencing and annotation of Brassica cretica.</title>
        <authorList>
            <person name="Studholme D.J."/>
            <person name="Sarris P."/>
        </authorList>
    </citation>
    <scope>NUCLEOTIDE SEQUENCE</scope>
    <source>
        <strain evidence="2">PFS-109/04</strain>
        <tissue evidence="2">Leaf</tissue>
    </source>
</reference>
<comment type="caution">
    <text evidence="2">The sequence shown here is derived from an EMBL/GenBank/DDBJ whole genome shotgun (WGS) entry which is preliminary data.</text>
</comment>
<sequence length="77" mass="8520">MVVDMLLLDEKIALKQPPQYACGCLFLISEIPKAKTAKEGNDVDDDVDRDGDKPTSRDGVSSSDNDVAFAVRQYDER</sequence>